<keyword evidence="10 13" id="KW-0443">Lipid metabolism</keyword>
<dbReference type="GO" id="GO:0003989">
    <property type="term" value="F:acetyl-CoA carboxylase activity"/>
    <property type="evidence" value="ECO:0007669"/>
    <property type="project" value="UniProtKB-EC"/>
</dbReference>
<dbReference type="EMBL" id="CP127162">
    <property type="protein sequence ID" value="WIV20547.1"/>
    <property type="molecule type" value="Genomic_DNA"/>
</dbReference>
<dbReference type="NCBIfam" id="TIGR00515">
    <property type="entry name" value="accD"/>
    <property type="match status" value="1"/>
</dbReference>
<dbReference type="PANTHER" id="PTHR42995">
    <property type="entry name" value="ACETYL-COENZYME A CARBOXYLASE CARBOXYL TRANSFERASE SUBUNIT BETA, CHLOROPLASTIC"/>
    <property type="match status" value="1"/>
</dbReference>
<dbReference type="Proteomes" id="UP001236415">
    <property type="component" value="Chromosome"/>
</dbReference>
<evidence type="ECO:0000256" key="12">
    <source>
        <dbReference type="ARBA" id="ARBA00025280"/>
    </source>
</evidence>
<keyword evidence="2 13" id="KW-0444">Lipid biosynthesis</keyword>
<dbReference type="InterPro" id="IPR011762">
    <property type="entry name" value="COA_CT_N"/>
</dbReference>
<keyword evidence="9 13" id="KW-0067">ATP-binding</keyword>
<keyword evidence="3 13" id="KW-0808">Transferase</keyword>
<dbReference type="InterPro" id="IPR041010">
    <property type="entry name" value="Znf-ACC"/>
</dbReference>
<evidence type="ECO:0000256" key="4">
    <source>
        <dbReference type="ARBA" id="ARBA00022723"/>
    </source>
</evidence>
<dbReference type="Pfam" id="PF01039">
    <property type="entry name" value="Carboxyl_trans"/>
    <property type="match status" value="1"/>
</dbReference>
<protein>
    <recommendedName>
        <fullName evidence="13">Acetyl-coenzyme A carboxylase carboxyl transferase subunit beta</fullName>
        <shortName evidence="13">ACCase subunit beta</shortName>
        <shortName evidence="13">Acetyl-CoA carboxylase carboxyltransferase subunit beta</shortName>
        <ecNumber evidence="13">2.1.3.15</ecNumber>
    </recommendedName>
</protein>
<evidence type="ECO:0000256" key="5">
    <source>
        <dbReference type="ARBA" id="ARBA00022741"/>
    </source>
</evidence>
<proteinExistence type="inferred from homology"/>
<evidence type="ECO:0000256" key="13">
    <source>
        <dbReference type="HAMAP-Rule" id="MF_01395"/>
    </source>
</evidence>
<evidence type="ECO:0000256" key="1">
    <source>
        <dbReference type="ARBA" id="ARBA00004496"/>
    </source>
</evidence>
<dbReference type="SUPFAM" id="SSF52096">
    <property type="entry name" value="ClpP/crotonase"/>
    <property type="match status" value="1"/>
</dbReference>
<dbReference type="RefSeq" id="WP_285747580.1">
    <property type="nucleotide sequence ID" value="NZ_CP127162.1"/>
</dbReference>
<gene>
    <name evidence="13 16" type="primary">accD</name>
    <name evidence="16" type="ORF">QPK24_07640</name>
</gene>
<keyword evidence="7 13" id="KW-0276">Fatty acid metabolism</keyword>
<evidence type="ECO:0000256" key="10">
    <source>
        <dbReference type="ARBA" id="ARBA00023098"/>
    </source>
</evidence>
<evidence type="ECO:0000256" key="7">
    <source>
        <dbReference type="ARBA" id="ARBA00022832"/>
    </source>
</evidence>
<accession>A0ABY8X7X2</accession>
<sequence length="296" mass="32673">MFKDIFQKKRKYATIPSERTGQNDAPEGVDRPRREVPEGLMNKCSKCGTIQYSKELEKNLKVCPSCGYHMRLNAMERVKMTLDEGFIEYDADMVSVDPLDFPGYKSKLEQQTMKSGLKDAVVTGEGSIDGHPVVVCVMSFDFFTGSMGSVVGEKITRAIEKATQKKLPLIIFSTSGGARMQESILSLMQMAKTSSALARLDEQGGLYISVITDPTTGGVSASFAMLGDINIAEPGAIFGFAGRIVIEQTIRQKLPDDFQTAEFNLQHGQLDMVVHRKDLRTTLAKLLDMHEVKGEV</sequence>
<evidence type="ECO:0000256" key="11">
    <source>
        <dbReference type="ARBA" id="ARBA00023160"/>
    </source>
</evidence>
<keyword evidence="8 13" id="KW-0862">Zinc</keyword>
<feature type="region of interest" description="Disordered" evidence="14">
    <location>
        <begin position="1"/>
        <end position="36"/>
    </location>
</feature>
<evidence type="ECO:0000256" key="6">
    <source>
        <dbReference type="ARBA" id="ARBA00022771"/>
    </source>
</evidence>
<dbReference type="PRINTS" id="PR01070">
    <property type="entry name" value="ACCCTRFRASEB"/>
</dbReference>
<evidence type="ECO:0000259" key="15">
    <source>
        <dbReference type="PROSITE" id="PS50980"/>
    </source>
</evidence>
<keyword evidence="5 13" id="KW-0547">Nucleotide-binding</keyword>
<comment type="function">
    <text evidence="12 13">Component of the acetyl coenzyme A carboxylase (ACC) complex. Biotin carboxylase (BC) catalyzes the carboxylation of biotin on its carrier protein (BCCP) and then the CO(2) group is transferred by the transcarboxylase to acetyl-CoA to form malonyl-CoA.</text>
</comment>
<feature type="binding site" evidence="13">
    <location>
        <position position="66"/>
    </location>
    <ligand>
        <name>Zn(2+)</name>
        <dbReference type="ChEBI" id="CHEBI:29105"/>
    </ligand>
</feature>
<dbReference type="PROSITE" id="PS50980">
    <property type="entry name" value="COA_CT_NTER"/>
    <property type="match status" value="1"/>
</dbReference>
<feature type="domain" description="CoA carboxyltransferase N-terminal" evidence="15">
    <location>
        <begin position="40"/>
        <end position="296"/>
    </location>
</feature>
<dbReference type="EC" id="2.1.3.15" evidence="13"/>
<evidence type="ECO:0000256" key="2">
    <source>
        <dbReference type="ARBA" id="ARBA00022516"/>
    </source>
</evidence>
<organism evidence="16 17">
    <name type="scientific">Paenibacillus polygoni</name>
    <dbReference type="NCBI Taxonomy" id="3050112"/>
    <lineage>
        <taxon>Bacteria</taxon>
        <taxon>Bacillati</taxon>
        <taxon>Bacillota</taxon>
        <taxon>Bacilli</taxon>
        <taxon>Bacillales</taxon>
        <taxon>Paenibacillaceae</taxon>
        <taxon>Paenibacillus</taxon>
    </lineage>
</organism>
<keyword evidence="11 13" id="KW-0275">Fatty acid biosynthesis</keyword>
<comment type="cofactor">
    <cofactor evidence="13">
        <name>Zn(2+)</name>
        <dbReference type="ChEBI" id="CHEBI:29105"/>
    </cofactor>
    <text evidence="13">Binds 1 zinc ion per subunit.</text>
</comment>
<evidence type="ECO:0000256" key="8">
    <source>
        <dbReference type="ARBA" id="ARBA00022833"/>
    </source>
</evidence>
<keyword evidence="17" id="KW-1185">Reference proteome</keyword>
<evidence type="ECO:0000313" key="17">
    <source>
        <dbReference type="Proteomes" id="UP001236415"/>
    </source>
</evidence>
<keyword evidence="6 13" id="KW-0863">Zinc-finger</keyword>
<comment type="subunit">
    <text evidence="13">Acetyl-CoA carboxylase is a heterohexamer composed of biotin carboxyl carrier protein (AccB), biotin carboxylase (AccC) and two subunits each of ACCase subunit alpha (AccA) and ACCase subunit beta (AccD).</text>
</comment>
<evidence type="ECO:0000256" key="3">
    <source>
        <dbReference type="ARBA" id="ARBA00022679"/>
    </source>
</evidence>
<comment type="catalytic activity">
    <reaction evidence="13">
        <text>N(6)-carboxybiotinyl-L-lysyl-[protein] + acetyl-CoA = N(6)-biotinyl-L-lysyl-[protein] + malonyl-CoA</text>
        <dbReference type="Rhea" id="RHEA:54728"/>
        <dbReference type="Rhea" id="RHEA-COMP:10505"/>
        <dbReference type="Rhea" id="RHEA-COMP:10506"/>
        <dbReference type="ChEBI" id="CHEBI:57288"/>
        <dbReference type="ChEBI" id="CHEBI:57384"/>
        <dbReference type="ChEBI" id="CHEBI:83144"/>
        <dbReference type="ChEBI" id="CHEBI:83145"/>
        <dbReference type="EC" id="2.1.3.15"/>
    </reaction>
</comment>
<evidence type="ECO:0000313" key="16">
    <source>
        <dbReference type="EMBL" id="WIV20547.1"/>
    </source>
</evidence>
<dbReference type="Pfam" id="PF17848">
    <property type="entry name" value="Zn_ribbon_ACC"/>
    <property type="match status" value="1"/>
</dbReference>
<comment type="pathway">
    <text evidence="13">Lipid metabolism; malonyl-CoA biosynthesis; malonyl-CoA from acetyl-CoA: step 1/1.</text>
</comment>
<dbReference type="InterPro" id="IPR000438">
    <property type="entry name" value="Acetyl_CoA_COase_Trfase_b_su"/>
</dbReference>
<dbReference type="HAMAP" id="MF_01395">
    <property type="entry name" value="AcetylCoA_CT_beta"/>
    <property type="match status" value="1"/>
</dbReference>
<name>A0ABY8X7X2_9BACL</name>
<comment type="similarity">
    <text evidence="13">Belongs to the AccD/PCCB family.</text>
</comment>
<dbReference type="InterPro" id="IPR029045">
    <property type="entry name" value="ClpP/crotonase-like_dom_sf"/>
</dbReference>
<feature type="zinc finger region" description="C4-type" evidence="13">
    <location>
        <begin position="44"/>
        <end position="66"/>
    </location>
</feature>
<keyword evidence="16" id="KW-0436">Ligase</keyword>
<feature type="binding site" evidence="13">
    <location>
        <position position="63"/>
    </location>
    <ligand>
        <name>Zn(2+)</name>
        <dbReference type="ChEBI" id="CHEBI:29105"/>
    </ligand>
</feature>
<comment type="subcellular location">
    <subcellularLocation>
        <location evidence="1 13">Cytoplasm</location>
    </subcellularLocation>
</comment>
<evidence type="ECO:0000256" key="14">
    <source>
        <dbReference type="SAM" id="MobiDB-lite"/>
    </source>
</evidence>
<reference evidence="16 17" key="1">
    <citation type="submission" date="2023-06" db="EMBL/GenBank/DDBJ databases">
        <title>Paenibacillus polygonum sp. nov., an endophytic bacterium, isolated from Polygonum lapathifolium L. in Nanji Wetland National Nature Reserve, South of Poyang Lake, Jiangxi Province, China.</title>
        <authorList>
            <person name="Yu Z."/>
        </authorList>
    </citation>
    <scope>NUCLEOTIDE SEQUENCE [LARGE SCALE GENOMIC DNA]</scope>
    <source>
        <strain evidence="16 17">C31</strain>
    </source>
</reference>
<feature type="binding site" evidence="13">
    <location>
        <position position="44"/>
    </location>
    <ligand>
        <name>Zn(2+)</name>
        <dbReference type="ChEBI" id="CHEBI:29105"/>
    </ligand>
</feature>
<feature type="binding site" evidence="13">
    <location>
        <position position="47"/>
    </location>
    <ligand>
        <name>Zn(2+)</name>
        <dbReference type="ChEBI" id="CHEBI:29105"/>
    </ligand>
</feature>
<dbReference type="Gene3D" id="3.90.226.10">
    <property type="entry name" value="2-enoyl-CoA Hydratase, Chain A, domain 1"/>
    <property type="match status" value="1"/>
</dbReference>
<dbReference type="InterPro" id="IPR034733">
    <property type="entry name" value="AcCoA_carboxyl_beta"/>
</dbReference>
<keyword evidence="13" id="KW-0963">Cytoplasm</keyword>
<evidence type="ECO:0000256" key="9">
    <source>
        <dbReference type="ARBA" id="ARBA00022840"/>
    </source>
</evidence>
<dbReference type="PANTHER" id="PTHR42995:SF5">
    <property type="entry name" value="ACETYL-COENZYME A CARBOXYLASE CARBOXYL TRANSFERASE SUBUNIT BETA, CHLOROPLASTIC"/>
    <property type="match status" value="1"/>
</dbReference>
<keyword evidence="4 13" id="KW-0479">Metal-binding</keyword>